<proteinExistence type="predicted"/>
<evidence type="ECO:0000313" key="2">
    <source>
        <dbReference type="EMBL" id="PSL15116.1"/>
    </source>
</evidence>
<sequence>MKASMTLKKLCAAAVAATTLTLSTAQAESVYVATTAIVEHAALDSVRDGIKQTLEESGYTDQNLKFTYESAQGNPAVAAQIARKLVGDGPDVIVGISTPSAQSLVSATRDIPIVFSAVTDPLSAKLVANLDAPGGNVTGLSDKTPVAQHLELIREFVPELTRLGVPYNPGEPNAVAIVALLKEEAAKQGITIVEAPAPKSSDVMMASQKLIGDVEAIYCPTDNTILTALESVVKVGIDGRIPVFSADTDSVKRGAVAALGFNYFDIGRQTGDVIVRILKGEMAGDIPVRVASGSDLYVNTKMAPLMGIEIPAAVLARATKVIQ</sequence>
<dbReference type="PANTHER" id="PTHR35271:SF1">
    <property type="entry name" value="ABC TRANSPORTER, SUBSTRATE-BINDING LIPOPROTEIN"/>
    <property type="match status" value="1"/>
</dbReference>
<keyword evidence="3" id="KW-1185">Reference proteome</keyword>
<name>A0A2P8F087_9GAMM</name>
<dbReference type="RefSeq" id="WP_245912600.1">
    <property type="nucleotide sequence ID" value="NZ_PYGI01000005.1"/>
</dbReference>
<protein>
    <submittedName>
        <fullName evidence="2">Putative ABC transport system substrate-binding protein</fullName>
    </submittedName>
</protein>
<dbReference type="Pfam" id="PF04392">
    <property type="entry name" value="ABC_sub_bind"/>
    <property type="match status" value="1"/>
</dbReference>
<evidence type="ECO:0000256" key="1">
    <source>
        <dbReference type="SAM" id="SignalP"/>
    </source>
</evidence>
<evidence type="ECO:0000313" key="3">
    <source>
        <dbReference type="Proteomes" id="UP000242133"/>
    </source>
</evidence>
<organism evidence="2 3">
    <name type="scientific">Marinobacterium halophilum</name>
    <dbReference type="NCBI Taxonomy" id="267374"/>
    <lineage>
        <taxon>Bacteria</taxon>
        <taxon>Pseudomonadati</taxon>
        <taxon>Pseudomonadota</taxon>
        <taxon>Gammaproteobacteria</taxon>
        <taxon>Oceanospirillales</taxon>
        <taxon>Oceanospirillaceae</taxon>
        <taxon>Marinobacterium</taxon>
    </lineage>
</organism>
<dbReference type="AlphaFoldDB" id="A0A2P8F087"/>
<dbReference type="SUPFAM" id="SSF53822">
    <property type="entry name" value="Periplasmic binding protein-like I"/>
    <property type="match status" value="1"/>
</dbReference>
<dbReference type="PANTHER" id="PTHR35271">
    <property type="entry name" value="ABC TRANSPORTER, SUBSTRATE-BINDING LIPOPROTEIN-RELATED"/>
    <property type="match status" value="1"/>
</dbReference>
<dbReference type="EMBL" id="PYGI01000005">
    <property type="protein sequence ID" value="PSL15116.1"/>
    <property type="molecule type" value="Genomic_DNA"/>
</dbReference>
<comment type="caution">
    <text evidence="2">The sequence shown here is derived from an EMBL/GenBank/DDBJ whole genome shotgun (WGS) entry which is preliminary data.</text>
</comment>
<dbReference type="InterPro" id="IPR028082">
    <property type="entry name" value="Peripla_BP_I"/>
</dbReference>
<reference evidence="2 3" key="1">
    <citation type="submission" date="2018-03" db="EMBL/GenBank/DDBJ databases">
        <title>Genomic Encyclopedia of Archaeal and Bacterial Type Strains, Phase II (KMG-II): from individual species to whole genera.</title>
        <authorList>
            <person name="Goeker M."/>
        </authorList>
    </citation>
    <scope>NUCLEOTIDE SEQUENCE [LARGE SCALE GENOMIC DNA]</scope>
    <source>
        <strain evidence="2 3">DSM 17586</strain>
    </source>
</reference>
<dbReference type="InterPro" id="IPR007487">
    <property type="entry name" value="ABC_transpt-TYRBP-like"/>
</dbReference>
<feature type="chain" id="PRO_5015175538" evidence="1">
    <location>
        <begin position="28"/>
        <end position="323"/>
    </location>
</feature>
<accession>A0A2P8F087</accession>
<gene>
    <name evidence="2" type="ORF">CLV44_10510</name>
</gene>
<keyword evidence="1" id="KW-0732">Signal</keyword>
<dbReference type="Gene3D" id="3.40.50.2300">
    <property type="match status" value="2"/>
</dbReference>
<dbReference type="Proteomes" id="UP000242133">
    <property type="component" value="Unassembled WGS sequence"/>
</dbReference>
<dbReference type="CDD" id="cd06325">
    <property type="entry name" value="PBP1_ABC_unchar_transporter"/>
    <property type="match status" value="1"/>
</dbReference>
<feature type="signal peptide" evidence="1">
    <location>
        <begin position="1"/>
        <end position="27"/>
    </location>
</feature>